<dbReference type="SUPFAM" id="SSF55729">
    <property type="entry name" value="Acyl-CoA N-acyltransferases (Nat)"/>
    <property type="match status" value="1"/>
</dbReference>
<protein>
    <submittedName>
        <fullName evidence="4">N-acetyltransferase</fullName>
    </submittedName>
</protein>
<dbReference type="Proteomes" id="UP000309673">
    <property type="component" value="Unassembled WGS sequence"/>
</dbReference>
<evidence type="ECO:0000256" key="1">
    <source>
        <dbReference type="ARBA" id="ARBA00022679"/>
    </source>
</evidence>
<keyword evidence="1 4" id="KW-0808">Transferase</keyword>
<keyword evidence="5" id="KW-1185">Reference proteome</keyword>
<dbReference type="EMBL" id="SUPK01000002">
    <property type="protein sequence ID" value="TJY43467.1"/>
    <property type="molecule type" value="Genomic_DNA"/>
</dbReference>
<comment type="caution">
    <text evidence="4">The sequence shown here is derived from an EMBL/GenBank/DDBJ whole genome shotgun (WGS) entry which is preliminary data.</text>
</comment>
<dbReference type="OrthoDB" id="9793138at2"/>
<evidence type="ECO:0000313" key="4">
    <source>
        <dbReference type="EMBL" id="TJY43467.1"/>
    </source>
</evidence>
<dbReference type="PANTHER" id="PTHR30602">
    <property type="entry name" value="AMINO-ACID ACETYLTRANSFERASE"/>
    <property type="match status" value="1"/>
</dbReference>
<keyword evidence="2" id="KW-0012">Acyltransferase</keyword>
<dbReference type="PANTHER" id="PTHR30602:SF12">
    <property type="entry name" value="AMINO-ACID ACETYLTRANSFERASE NAGS1, CHLOROPLASTIC-RELATED"/>
    <property type="match status" value="1"/>
</dbReference>
<accession>A0A4U0FF38</accession>
<evidence type="ECO:0000313" key="5">
    <source>
        <dbReference type="Proteomes" id="UP000309673"/>
    </source>
</evidence>
<dbReference type="GO" id="GO:0004042">
    <property type="term" value="F:L-glutamate N-acetyltransferase activity"/>
    <property type="evidence" value="ECO:0007669"/>
    <property type="project" value="InterPro"/>
</dbReference>
<evidence type="ECO:0000256" key="2">
    <source>
        <dbReference type="ARBA" id="ARBA00023315"/>
    </source>
</evidence>
<dbReference type="InterPro" id="IPR010167">
    <property type="entry name" value="NH2A_AcTrfase"/>
</dbReference>
<dbReference type="NCBIfam" id="NF005840">
    <property type="entry name" value="PRK07757.1"/>
    <property type="match status" value="1"/>
</dbReference>
<dbReference type="GO" id="GO:0005737">
    <property type="term" value="C:cytoplasm"/>
    <property type="evidence" value="ECO:0007669"/>
    <property type="project" value="InterPro"/>
</dbReference>
<name>A0A4U0FF38_9BACL</name>
<dbReference type="Pfam" id="PF00583">
    <property type="entry name" value="Acetyltransf_1"/>
    <property type="match status" value="1"/>
</dbReference>
<dbReference type="AlphaFoldDB" id="A0A4U0FF38"/>
<organism evidence="4 5">
    <name type="scientific">Cohnella pontilimi</name>
    <dbReference type="NCBI Taxonomy" id="2564100"/>
    <lineage>
        <taxon>Bacteria</taxon>
        <taxon>Bacillati</taxon>
        <taxon>Bacillota</taxon>
        <taxon>Bacilli</taxon>
        <taxon>Bacillales</taxon>
        <taxon>Paenibacillaceae</taxon>
        <taxon>Cohnella</taxon>
    </lineage>
</organism>
<dbReference type="InterPro" id="IPR016181">
    <property type="entry name" value="Acyl_CoA_acyltransferase"/>
</dbReference>
<dbReference type="Gene3D" id="3.40.630.30">
    <property type="match status" value="1"/>
</dbReference>
<dbReference type="CDD" id="cd04301">
    <property type="entry name" value="NAT_SF"/>
    <property type="match status" value="1"/>
</dbReference>
<reference evidence="4 5" key="1">
    <citation type="submission" date="2019-04" db="EMBL/GenBank/DDBJ databases">
        <title>Cohnella sp. nov., isolated from soil.</title>
        <authorList>
            <person name="Kim W."/>
        </authorList>
    </citation>
    <scope>NUCLEOTIDE SEQUENCE [LARGE SCALE GENOMIC DNA]</scope>
    <source>
        <strain evidence="4 5">CAU 1483</strain>
    </source>
</reference>
<feature type="domain" description="N-acetyltransferase" evidence="3">
    <location>
        <begin position="22"/>
        <end position="172"/>
    </location>
</feature>
<sequence>MYIYTHQPEGKPERRDPVNTTIACRKAQLSDVEALYTLIQGYAEKGIMLPRSREALQRHIESFIVAEEDGRLIGCGSLFRLGADLVEIRSLGMAEGYKGKGLGSRIVDALIEEARNMGVPKVMALTYAVDFFNKNGFEVVDKEIFPEKVWTDCVHCAKQNCCDEIAVLKTLA</sequence>
<dbReference type="PROSITE" id="PS51186">
    <property type="entry name" value="GNAT"/>
    <property type="match status" value="1"/>
</dbReference>
<gene>
    <name evidence="4" type="ORF">E5161_06190</name>
</gene>
<dbReference type="GO" id="GO:0006526">
    <property type="term" value="P:L-arginine biosynthetic process"/>
    <property type="evidence" value="ECO:0007669"/>
    <property type="project" value="InterPro"/>
</dbReference>
<proteinExistence type="predicted"/>
<evidence type="ECO:0000259" key="3">
    <source>
        <dbReference type="PROSITE" id="PS51186"/>
    </source>
</evidence>
<dbReference type="InterPro" id="IPR000182">
    <property type="entry name" value="GNAT_dom"/>
</dbReference>